<evidence type="ECO:0000313" key="1">
    <source>
        <dbReference type="EMBL" id="SVB38038.1"/>
    </source>
</evidence>
<dbReference type="AlphaFoldDB" id="A0A382DI39"/>
<feature type="non-terminal residue" evidence="1">
    <location>
        <position position="53"/>
    </location>
</feature>
<gene>
    <name evidence="1" type="ORF">METZ01_LOCUS190892</name>
</gene>
<accession>A0A382DI39</accession>
<name>A0A382DI39_9ZZZZ</name>
<sequence length="53" mass="5822">MSDMVERIELAPDFTISRVLTGLWQIADMERDGSTLDPVASATAMGRYVEAGF</sequence>
<dbReference type="EMBL" id="UINC01039487">
    <property type="protein sequence ID" value="SVB38038.1"/>
    <property type="molecule type" value="Genomic_DNA"/>
</dbReference>
<organism evidence="1">
    <name type="scientific">marine metagenome</name>
    <dbReference type="NCBI Taxonomy" id="408172"/>
    <lineage>
        <taxon>unclassified sequences</taxon>
        <taxon>metagenomes</taxon>
        <taxon>ecological metagenomes</taxon>
    </lineage>
</organism>
<reference evidence="1" key="1">
    <citation type="submission" date="2018-05" db="EMBL/GenBank/DDBJ databases">
        <authorList>
            <person name="Lanie J.A."/>
            <person name="Ng W.-L."/>
            <person name="Kazmierczak K.M."/>
            <person name="Andrzejewski T.M."/>
            <person name="Davidsen T.M."/>
            <person name="Wayne K.J."/>
            <person name="Tettelin H."/>
            <person name="Glass J.I."/>
            <person name="Rusch D."/>
            <person name="Podicherti R."/>
            <person name="Tsui H.-C.T."/>
            <person name="Winkler M.E."/>
        </authorList>
    </citation>
    <scope>NUCLEOTIDE SEQUENCE</scope>
</reference>
<protein>
    <submittedName>
        <fullName evidence="1">Uncharacterized protein</fullName>
    </submittedName>
</protein>
<proteinExistence type="predicted"/>